<dbReference type="Pfam" id="PF05089">
    <property type="entry name" value="NAGLU"/>
    <property type="match status" value="1"/>
</dbReference>
<dbReference type="InterPro" id="IPR029018">
    <property type="entry name" value="Hex-like_dom2"/>
</dbReference>
<dbReference type="Gene3D" id="3.20.20.80">
    <property type="entry name" value="Glycosidases"/>
    <property type="match status" value="1"/>
</dbReference>
<dbReference type="Gene3D" id="3.30.379.10">
    <property type="entry name" value="Chitobiase/beta-hexosaminidase domain 2-like"/>
    <property type="match status" value="1"/>
</dbReference>
<dbReference type="EMBL" id="DXHL01000037">
    <property type="protein sequence ID" value="HIW11473.1"/>
    <property type="molecule type" value="Genomic_DNA"/>
</dbReference>
<evidence type="ECO:0000256" key="1">
    <source>
        <dbReference type="ARBA" id="ARBA00022801"/>
    </source>
</evidence>
<gene>
    <name evidence="5" type="ORF">H9888_08290</name>
</gene>
<name>A0A9D1QFC6_9BACT</name>
<reference evidence="5" key="2">
    <citation type="submission" date="2021-04" db="EMBL/GenBank/DDBJ databases">
        <authorList>
            <person name="Gilroy R."/>
        </authorList>
    </citation>
    <scope>NUCLEOTIDE SEQUENCE</scope>
    <source>
        <strain evidence="5">ChiBcec15-1070</strain>
    </source>
</reference>
<evidence type="ECO:0000259" key="2">
    <source>
        <dbReference type="Pfam" id="PF05089"/>
    </source>
</evidence>
<dbReference type="GO" id="GO:0016787">
    <property type="term" value="F:hydrolase activity"/>
    <property type="evidence" value="ECO:0007669"/>
    <property type="project" value="UniProtKB-KW"/>
</dbReference>
<dbReference type="InterPro" id="IPR024733">
    <property type="entry name" value="NAGLU_tim-barrel"/>
</dbReference>
<dbReference type="PANTHER" id="PTHR12872:SF1">
    <property type="entry name" value="ALPHA-N-ACETYLGLUCOSAMINIDASE"/>
    <property type="match status" value="1"/>
</dbReference>
<dbReference type="GO" id="GO:0005975">
    <property type="term" value="P:carbohydrate metabolic process"/>
    <property type="evidence" value="ECO:0007669"/>
    <property type="project" value="UniProtKB-ARBA"/>
</dbReference>
<dbReference type="InterPro" id="IPR024240">
    <property type="entry name" value="NAGLU_N"/>
</dbReference>
<organism evidence="5 6">
    <name type="scientific">Candidatus Rikenella faecigallinarum</name>
    <dbReference type="NCBI Taxonomy" id="2838745"/>
    <lineage>
        <taxon>Bacteria</taxon>
        <taxon>Pseudomonadati</taxon>
        <taxon>Bacteroidota</taxon>
        <taxon>Bacteroidia</taxon>
        <taxon>Bacteroidales</taxon>
        <taxon>Rikenellaceae</taxon>
        <taxon>Rikenella</taxon>
    </lineage>
</organism>
<feature type="domain" description="Alpha-N-acetylglucosaminidase tim-barrel" evidence="2">
    <location>
        <begin position="123"/>
        <end position="458"/>
    </location>
</feature>
<evidence type="ECO:0000313" key="6">
    <source>
        <dbReference type="Proteomes" id="UP000823926"/>
    </source>
</evidence>
<dbReference type="InterPro" id="IPR007781">
    <property type="entry name" value="NAGLU"/>
</dbReference>
<dbReference type="PANTHER" id="PTHR12872">
    <property type="entry name" value="ALPHA-N-ACETYLGLUCOSAMINIDASE"/>
    <property type="match status" value="1"/>
</dbReference>
<dbReference type="Gene3D" id="1.20.120.670">
    <property type="entry name" value="N-acetyl-b-d-glucoasminidase"/>
    <property type="match status" value="1"/>
</dbReference>
<evidence type="ECO:0000259" key="3">
    <source>
        <dbReference type="Pfam" id="PF12971"/>
    </source>
</evidence>
<evidence type="ECO:0000259" key="4">
    <source>
        <dbReference type="Pfam" id="PF12972"/>
    </source>
</evidence>
<dbReference type="Pfam" id="PF12972">
    <property type="entry name" value="NAGLU_C"/>
    <property type="match status" value="1"/>
</dbReference>
<feature type="domain" description="Alpha-N-acetylglucosaminidase C-terminal" evidence="4">
    <location>
        <begin position="467"/>
        <end position="728"/>
    </location>
</feature>
<protein>
    <submittedName>
        <fullName evidence="5">Alpha-N-acetylglucosaminidase</fullName>
    </submittedName>
</protein>
<proteinExistence type="predicted"/>
<reference evidence="5" key="1">
    <citation type="journal article" date="2021" name="PeerJ">
        <title>Extensive microbial diversity within the chicken gut microbiome revealed by metagenomics and culture.</title>
        <authorList>
            <person name="Gilroy R."/>
            <person name="Ravi A."/>
            <person name="Getino M."/>
            <person name="Pursley I."/>
            <person name="Horton D.L."/>
            <person name="Alikhan N.F."/>
            <person name="Baker D."/>
            <person name="Gharbi K."/>
            <person name="Hall N."/>
            <person name="Watson M."/>
            <person name="Adriaenssens E.M."/>
            <person name="Foster-Nyarko E."/>
            <person name="Jarju S."/>
            <person name="Secka A."/>
            <person name="Antonio M."/>
            <person name="Oren A."/>
            <person name="Chaudhuri R.R."/>
            <person name="La Ragione R."/>
            <person name="Hildebrand F."/>
            <person name="Pallen M.J."/>
        </authorList>
    </citation>
    <scope>NUCLEOTIDE SEQUENCE</scope>
    <source>
        <strain evidence="5">ChiBcec15-1070</strain>
    </source>
</reference>
<dbReference type="AlphaFoldDB" id="A0A9D1QFC6"/>
<accession>A0A9D1QFC6</accession>
<evidence type="ECO:0000313" key="5">
    <source>
        <dbReference type="EMBL" id="HIW11473.1"/>
    </source>
</evidence>
<dbReference type="InterPro" id="IPR024732">
    <property type="entry name" value="NAGLU_C"/>
</dbReference>
<sequence>MRRLLAIGLFAVLLGAAPVAVWARGENPVAALVERIQPGQSSRFIFELADQQSPEDFFELDSRAGKVVVRGNNYLSVAVGLNWYLKYYAGVHITWNNPHPRLSNIRFPKPKQVERHQTDLLVRYYMNYCTFSYSTAFWDWKRWEQEIDWMALHGVSLPLSLTGSATVWRNTLLELGFSAEQIDRFIAGPAHQAWWLMNNLEGWGGPNLPSWYEQTAELEQRIVERYREWGIEPVFAGYSGMVPSDTAMWRKLGLTRVQNPGLWNGYQRPAFLQPTDPMFPKIAEVYYRNLKALYGDGAKYFAIDPFHEGGSTAGVELGAAGAAIYEAMKAANPGAVWVVQAWQQCPHPEMIQDLPGGDVLVLDLFSESRPQWGDPQSPWRRNKGYGRHDWVYCMLLNFGGNVGMYGKMQRVINGYYQAREMQADGNPLALYMKGVGATAEGIENNPVMFELLYELPWRAEKFDRTEWLNQYVTARYGHTLPQVTEAWKILANTVYDPPYTSLQEGTTESVLCARPALRVERVSSWGSAALAYDAQETQRALGLLLEVADRFRGCNNFEYDLVDVARQALADRANLLLKEVEAAYDRGDREQFRERSNRFLELILLQDSLLSSRPEFMVGGWIESAMRWGRYPEQQEFYRWNARTLLTTWGNRHAANVGGLHDYAHREWAGMLRDYYYPRWKAFFDAMNAGEVPPVDYYPMEAAWAAGTQPYATSAEQDPIRMAREVYNRLIKL</sequence>
<dbReference type="Proteomes" id="UP000823926">
    <property type="component" value="Unassembled WGS sequence"/>
</dbReference>
<keyword evidence="1" id="KW-0378">Hydrolase</keyword>
<dbReference type="Pfam" id="PF12971">
    <property type="entry name" value="NAGLU_N"/>
    <property type="match status" value="1"/>
</dbReference>
<comment type="caution">
    <text evidence="5">The sequence shown here is derived from an EMBL/GenBank/DDBJ whole genome shotgun (WGS) entry which is preliminary data.</text>
</comment>
<feature type="domain" description="Alpha-N-acetylglucosaminidase N-terminal" evidence="3">
    <location>
        <begin position="28"/>
        <end position="99"/>
    </location>
</feature>